<proteinExistence type="predicted"/>
<comment type="caution">
    <text evidence="2">The sequence shown here is derived from an EMBL/GenBank/DDBJ whole genome shotgun (WGS) entry which is preliminary data.</text>
</comment>
<keyword evidence="1" id="KW-1133">Transmembrane helix</keyword>
<feature type="transmembrane region" description="Helical" evidence="1">
    <location>
        <begin position="30"/>
        <end position="49"/>
    </location>
</feature>
<evidence type="ECO:0000313" key="3">
    <source>
        <dbReference type="Proteomes" id="UP001205185"/>
    </source>
</evidence>
<gene>
    <name evidence="2" type="ORF">LV75_005474</name>
</gene>
<sequence>MPSEVVVVALIALAGILVGGAYTTWKNSRVAAVVLAVLALLALGGAIAWY</sequence>
<accession>A0ABT1IJW8</accession>
<name>A0ABT1IJW8_9PSEU</name>
<dbReference type="Proteomes" id="UP001205185">
    <property type="component" value="Unassembled WGS sequence"/>
</dbReference>
<dbReference type="EMBL" id="JAMTCO010000014">
    <property type="protein sequence ID" value="MCP2272948.1"/>
    <property type="molecule type" value="Genomic_DNA"/>
</dbReference>
<keyword evidence="3" id="KW-1185">Reference proteome</keyword>
<organism evidence="2 3">
    <name type="scientific">Actinokineospora diospyrosa</name>
    <dbReference type="NCBI Taxonomy" id="103728"/>
    <lineage>
        <taxon>Bacteria</taxon>
        <taxon>Bacillati</taxon>
        <taxon>Actinomycetota</taxon>
        <taxon>Actinomycetes</taxon>
        <taxon>Pseudonocardiales</taxon>
        <taxon>Pseudonocardiaceae</taxon>
        <taxon>Actinokineospora</taxon>
    </lineage>
</organism>
<evidence type="ECO:0000256" key="1">
    <source>
        <dbReference type="SAM" id="Phobius"/>
    </source>
</evidence>
<protein>
    <recommendedName>
        <fullName evidence="4">Secreted protein with PEP-CTERM sorting signal</fullName>
    </recommendedName>
</protein>
<dbReference type="RefSeq" id="WP_253889877.1">
    <property type="nucleotide sequence ID" value="NZ_BAAAVB010000007.1"/>
</dbReference>
<reference evidence="2 3" key="1">
    <citation type="submission" date="2022-06" db="EMBL/GenBank/DDBJ databases">
        <title>Genomic Encyclopedia of Archaeal and Bacterial Type Strains, Phase II (KMG-II): from individual species to whole genera.</title>
        <authorList>
            <person name="Goeker M."/>
        </authorList>
    </citation>
    <scope>NUCLEOTIDE SEQUENCE [LARGE SCALE GENOMIC DNA]</scope>
    <source>
        <strain evidence="2 3">DSM 44255</strain>
    </source>
</reference>
<keyword evidence="1" id="KW-0812">Transmembrane</keyword>
<keyword evidence="1" id="KW-0472">Membrane</keyword>
<evidence type="ECO:0000313" key="2">
    <source>
        <dbReference type="EMBL" id="MCP2272948.1"/>
    </source>
</evidence>
<evidence type="ECO:0008006" key="4">
    <source>
        <dbReference type="Google" id="ProtNLM"/>
    </source>
</evidence>